<reference evidence="7 8" key="1">
    <citation type="submission" date="2016-07" db="EMBL/GenBank/DDBJ databases">
        <title>Pervasive Adenine N6-methylation of Active Genes in Fungi.</title>
        <authorList>
            <consortium name="DOE Joint Genome Institute"/>
            <person name="Mondo S.J."/>
            <person name="Dannebaum R.O."/>
            <person name="Kuo R.C."/>
            <person name="Labutti K."/>
            <person name="Haridas S."/>
            <person name="Kuo A."/>
            <person name="Salamov A."/>
            <person name="Ahrendt S.R."/>
            <person name="Lipzen A."/>
            <person name="Sullivan W."/>
            <person name="Andreopoulos W.B."/>
            <person name="Clum A."/>
            <person name="Lindquist E."/>
            <person name="Daum C."/>
            <person name="Ramamoorthy G.K."/>
            <person name="Gryganskyi A."/>
            <person name="Culley D."/>
            <person name="Magnuson J.K."/>
            <person name="James T.Y."/>
            <person name="O'Malley M.A."/>
            <person name="Stajich J.E."/>
            <person name="Spatafora J.W."/>
            <person name="Visel A."/>
            <person name="Grigoriev I.V."/>
        </authorList>
    </citation>
    <scope>NUCLEOTIDE SEQUENCE [LARGE SCALE GENOMIC DNA]</scope>
    <source>
        <strain evidence="7 8">PL171</strain>
    </source>
</reference>
<name>A0A1Y2HKL4_9FUNG</name>
<protein>
    <recommendedName>
        <fullName evidence="1">peptidyl-tRNA hydrolase</fullName>
        <ecNumber evidence="1">3.1.1.29</ecNumber>
    </recommendedName>
</protein>
<organism evidence="7 8">
    <name type="scientific">Catenaria anguillulae PL171</name>
    <dbReference type="NCBI Taxonomy" id="765915"/>
    <lineage>
        <taxon>Eukaryota</taxon>
        <taxon>Fungi</taxon>
        <taxon>Fungi incertae sedis</taxon>
        <taxon>Blastocladiomycota</taxon>
        <taxon>Blastocladiomycetes</taxon>
        <taxon>Blastocladiales</taxon>
        <taxon>Catenariaceae</taxon>
        <taxon>Catenaria</taxon>
    </lineage>
</organism>
<dbReference type="AlphaFoldDB" id="A0A1Y2HKL4"/>
<dbReference type="PROSITE" id="PS01195">
    <property type="entry name" value="PEPT_TRNA_HYDROL_1"/>
    <property type="match status" value="1"/>
</dbReference>
<keyword evidence="8" id="KW-1185">Reference proteome</keyword>
<dbReference type="EC" id="3.1.1.29" evidence="1"/>
<accession>A0A1Y2HKL4</accession>
<dbReference type="PANTHER" id="PTHR17224:SF1">
    <property type="entry name" value="PEPTIDYL-TRNA HYDROLASE"/>
    <property type="match status" value="1"/>
</dbReference>
<dbReference type="STRING" id="765915.A0A1Y2HKL4"/>
<comment type="similarity">
    <text evidence="5">Belongs to the PTH family.</text>
</comment>
<dbReference type="OrthoDB" id="1711136at2759"/>
<evidence type="ECO:0000256" key="1">
    <source>
        <dbReference type="ARBA" id="ARBA00013260"/>
    </source>
</evidence>
<dbReference type="GO" id="GO:0000049">
    <property type="term" value="F:tRNA binding"/>
    <property type="evidence" value="ECO:0007669"/>
    <property type="project" value="UniProtKB-KW"/>
</dbReference>
<keyword evidence="2" id="KW-0820">tRNA-binding</keyword>
<gene>
    <name evidence="7" type="ORF">BCR44DRAFT_45068</name>
</gene>
<dbReference type="PANTHER" id="PTHR17224">
    <property type="entry name" value="PEPTIDYL-TRNA HYDROLASE"/>
    <property type="match status" value="1"/>
</dbReference>
<dbReference type="Pfam" id="PF01195">
    <property type="entry name" value="Pept_tRNA_hydro"/>
    <property type="match status" value="2"/>
</dbReference>
<dbReference type="Gene3D" id="3.40.50.1470">
    <property type="entry name" value="Peptidyl-tRNA hydrolase"/>
    <property type="match status" value="1"/>
</dbReference>
<proteinExistence type="inferred from homology"/>
<dbReference type="PROSITE" id="PS01196">
    <property type="entry name" value="PEPT_TRNA_HYDROL_2"/>
    <property type="match status" value="1"/>
</dbReference>
<dbReference type="SUPFAM" id="SSF53178">
    <property type="entry name" value="Peptidyl-tRNA hydrolase-like"/>
    <property type="match status" value="2"/>
</dbReference>
<evidence type="ECO:0000313" key="8">
    <source>
        <dbReference type="Proteomes" id="UP000193411"/>
    </source>
</evidence>
<evidence type="ECO:0000256" key="3">
    <source>
        <dbReference type="ARBA" id="ARBA00022801"/>
    </source>
</evidence>
<dbReference type="Proteomes" id="UP000193411">
    <property type="component" value="Unassembled WGS sequence"/>
</dbReference>
<evidence type="ECO:0000256" key="5">
    <source>
        <dbReference type="ARBA" id="ARBA00038063"/>
    </source>
</evidence>
<sequence>MPRSLSLSSYLHPFLTCRPSASSLASIPIASHAASASAAMMSTTASPTSEYLVVGLGNHGSPYTKTRHNVGQLVLEHLAERLNTPWVKCRGYDQATVSLAAVMHAIDKDKVHSWMPKRPKQPKTSPKAASKRAKAVSRNLADGCPVDSPPPAESADAEEEPPVQPLDPHSIHLRLVRLHSFMNLAGDKFRLALRDSSIAPTGFSKSLPDRPPVLVLHDHLDKPLGTLSFKASGSAGGHNGIRSIHATLKSERVERLQVGIGRPTDKAQVSEYVLQRFAPGEAMGVRERVAPVAWALVCEWVERVAREQDGVPVLCKVGLSDDE</sequence>
<dbReference type="InterPro" id="IPR018171">
    <property type="entry name" value="Pept_tRNA_hydro_CS"/>
</dbReference>
<feature type="region of interest" description="Disordered" evidence="6">
    <location>
        <begin position="111"/>
        <end position="167"/>
    </location>
</feature>
<evidence type="ECO:0000256" key="6">
    <source>
        <dbReference type="SAM" id="MobiDB-lite"/>
    </source>
</evidence>
<dbReference type="InterPro" id="IPR001328">
    <property type="entry name" value="Pept_tRNA_hydro"/>
</dbReference>
<keyword evidence="4" id="KW-0694">RNA-binding</keyword>
<comment type="caution">
    <text evidence="7">The sequence shown here is derived from an EMBL/GenBank/DDBJ whole genome shotgun (WGS) entry which is preliminary data.</text>
</comment>
<evidence type="ECO:0000256" key="2">
    <source>
        <dbReference type="ARBA" id="ARBA00022555"/>
    </source>
</evidence>
<dbReference type="InterPro" id="IPR036416">
    <property type="entry name" value="Pept_tRNA_hydro_sf"/>
</dbReference>
<dbReference type="GO" id="GO:0004045">
    <property type="term" value="F:peptidyl-tRNA hydrolase activity"/>
    <property type="evidence" value="ECO:0007669"/>
    <property type="project" value="UniProtKB-EC"/>
</dbReference>
<dbReference type="EMBL" id="MCFL01000024">
    <property type="protein sequence ID" value="ORZ35115.1"/>
    <property type="molecule type" value="Genomic_DNA"/>
</dbReference>
<evidence type="ECO:0000313" key="7">
    <source>
        <dbReference type="EMBL" id="ORZ35115.1"/>
    </source>
</evidence>
<evidence type="ECO:0000256" key="4">
    <source>
        <dbReference type="ARBA" id="ARBA00022884"/>
    </source>
</evidence>
<keyword evidence="3 7" id="KW-0378">Hydrolase</keyword>